<dbReference type="OMA" id="WAGICEF"/>
<dbReference type="PANTHER" id="PTHR47326">
    <property type="entry name" value="TRANSPOSABLE ELEMENT TC3 TRANSPOSASE-LIKE PROTEIN"/>
    <property type="match status" value="1"/>
</dbReference>
<name>E2AAX6_CAMFO</name>
<dbReference type="Proteomes" id="UP000000311">
    <property type="component" value="Unassembled WGS sequence"/>
</dbReference>
<reference evidence="1 2" key="1">
    <citation type="journal article" date="2010" name="Science">
        <title>Genomic comparison of the ants Camponotus floridanus and Harpegnathos saltator.</title>
        <authorList>
            <person name="Bonasio R."/>
            <person name="Zhang G."/>
            <person name="Ye C."/>
            <person name="Mutti N.S."/>
            <person name="Fang X."/>
            <person name="Qin N."/>
            <person name="Donahue G."/>
            <person name="Yang P."/>
            <person name="Li Q."/>
            <person name="Li C."/>
            <person name="Zhang P."/>
            <person name="Huang Z."/>
            <person name="Berger S.L."/>
            <person name="Reinberg D."/>
            <person name="Wang J."/>
            <person name="Liebig J."/>
        </authorList>
    </citation>
    <scope>NUCLEOTIDE SEQUENCE [LARGE SCALE GENOMIC DNA]</scope>
    <source>
        <strain evidence="2">C129</strain>
    </source>
</reference>
<gene>
    <name evidence="1" type="ORF">EAG_15649</name>
</gene>
<dbReference type="InterPro" id="IPR036397">
    <property type="entry name" value="RNaseH_sf"/>
</dbReference>
<dbReference type="AlphaFoldDB" id="E2AAX6"/>
<dbReference type="OrthoDB" id="9986793at2759"/>
<dbReference type="PANTHER" id="PTHR47326:SF1">
    <property type="entry name" value="HTH PSQ-TYPE DOMAIN-CONTAINING PROTEIN"/>
    <property type="match status" value="1"/>
</dbReference>
<organism evidence="2">
    <name type="scientific">Camponotus floridanus</name>
    <name type="common">Florida carpenter ant</name>
    <dbReference type="NCBI Taxonomy" id="104421"/>
    <lineage>
        <taxon>Eukaryota</taxon>
        <taxon>Metazoa</taxon>
        <taxon>Ecdysozoa</taxon>
        <taxon>Arthropoda</taxon>
        <taxon>Hexapoda</taxon>
        <taxon>Insecta</taxon>
        <taxon>Pterygota</taxon>
        <taxon>Neoptera</taxon>
        <taxon>Endopterygota</taxon>
        <taxon>Hymenoptera</taxon>
        <taxon>Apocrita</taxon>
        <taxon>Aculeata</taxon>
        <taxon>Formicoidea</taxon>
        <taxon>Formicidae</taxon>
        <taxon>Formicinae</taxon>
        <taxon>Camponotus</taxon>
    </lineage>
</organism>
<evidence type="ECO:0000313" key="2">
    <source>
        <dbReference type="Proteomes" id="UP000000311"/>
    </source>
</evidence>
<protein>
    <recommendedName>
        <fullName evidence="3">Histone-lysine N-methyltransferase SETMAR</fullName>
    </recommendedName>
</protein>
<proteinExistence type="predicted"/>
<dbReference type="Gene3D" id="3.30.420.10">
    <property type="entry name" value="Ribonuclease H-like superfamily/Ribonuclease H"/>
    <property type="match status" value="1"/>
</dbReference>
<sequence>NPHTSTRKAAGDNEIDKKSVAKILKKNKFHPYKMTFVQELAEDDFDRRLEFCETMLAKFETDDNLHKKIVFSDEATFEITGSVNKHNCRYWSENPLWIHEKHTQHRDKVNVWAGIINNQIIGPFFIDGNLNGLMYEEMLR</sequence>
<feature type="non-terminal residue" evidence="1">
    <location>
        <position position="1"/>
    </location>
</feature>
<evidence type="ECO:0000313" key="1">
    <source>
        <dbReference type="EMBL" id="EFN69413.1"/>
    </source>
</evidence>
<dbReference type="GO" id="GO:0003676">
    <property type="term" value="F:nucleic acid binding"/>
    <property type="evidence" value="ECO:0007669"/>
    <property type="project" value="InterPro"/>
</dbReference>
<dbReference type="InParanoid" id="E2AAX6"/>
<keyword evidence="2" id="KW-1185">Reference proteome</keyword>
<dbReference type="EMBL" id="GL438202">
    <property type="protein sequence ID" value="EFN69413.1"/>
    <property type="molecule type" value="Genomic_DNA"/>
</dbReference>
<feature type="non-terminal residue" evidence="1">
    <location>
        <position position="140"/>
    </location>
</feature>
<accession>E2AAX6</accession>
<evidence type="ECO:0008006" key="3">
    <source>
        <dbReference type="Google" id="ProtNLM"/>
    </source>
</evidence>